<evidence type="ECO:0000313" key="7">
    <source>
        <dbReference type="Proteomes" id="UP000321513"/>
    </source>
</evidence>
<dbReference type="GO" id="GO:0006284">
    <property type="term" value="P:base-excision repair"/>
    <property type="evidence" value="ECO:0007669"/>
    <property type="project" value="InterPro"/>
</dbReference>
<dbReference type="SUPFAM" id="SSF50486">
    <property type="entry name" value="FMT C-terminal domain-like"/>
    <property type="match status" value="1"/>
</dbReference>
<dbReference type="InterPro" id="IPR011034">
    <property type="entry name" value="Formyl_transferase-like_C_sf"/>
</dbReference>
<keyword evidence="3 5" id="KW-0378">Hydrolase</keyword>
<dbReference type="Proteomes" id="UP000321513">
    <property type="component" value="Unassembled WGS sequence"/>
</dbReference>
<dbReference type="HAMAP" id="MF_00527">
    <property type="entry name" value="3MGH"/>
    <property type="match status" value="1"/>
</dbReference>
<protein>
    <recommendedName>
        <fullName evidence="5">Putative 3-methyladenine DNA glycosylase</fullName>
        <ecNumber evidence="5">3.2.2.-</ecNumber>
    </recommendedName>
</protein>
<proteinExistence type="inferred from homology"/>
<gene>
    <name evidence="6" type="ORF">SAE01_15060</name>
</gene>
<dbReference type="GO" id="GO:0003677">
    <property type="term" value="F:DNA binding"/>
    <property type="evidence" value="ECO:0007669"/>
    <property type="project" value="InterPro"/>
</dbReference>
<comment type="caution">
    <text evidence="6">The sequence shown here is derived from an EMBL/GenBank/DDBJ whole genome shotgun (WGS) entry which is preliminary data.</text>
</comment>
<evidence type="ECO:0000256" key="5">
    <source>
        <dbReference type="HAMAP-Rule" id="MF_00527"/>
    </source>
</evidence>
<sequence>MPSFKLDEGRQTNNFKQESKLNEQRELNTDFANWRKLPTEFFERQDVVAITKDLVGKILVTNFDDKLTAGRIVEAEAYNGPFDKAAHSYGNRRTARTEVMFGPAGRAYIYLCYGIHQMFNIVTNAEGIPNAILIRALEPLAGIDIMLERTKKTAHTFDLTRGPGNVAKALGFHTSQTGMSLQSDQLYIAEDGFKYAQGEIVVSPRIGVDYAAEDALLPYRFIVQGNKYVSGKKIKQAPIT</sequence>
<reference evidence="6 7" key="1">
    <citation type="submission" date="2019-07" db="EMBL/GenBank/DDBJ databases">
        <title>Whole genome shotgun sequence of Segetibacter aerophilus NBRC 106135.</title>
        <authorList>
            <person name="Hosoyama A."/>
            <person name="Uohara A."/>
            <person name="Ohji S."/>
            <person name="Ichikawa N."/>
        </authorList>
    </citation>
    <scope>NUCLEOTIDE SEQUENCE [LARGE SCALE GENOMIC DNA]</scope>
    <source>
        <strain evidence="6 7">NBRC 106135</strain>
    </source>
</reference>
<organism evidence="6 7">
    <name type="scientific">Segetibacter aerophilus</name>
    <dbReference type="NCBI Taxonomy" id="670293"/>
    <lineage>
        <taxon>Bacteria</taxon>
        <taxon>Pseudomonadati</taxon>
        <taxon>Bacteroidota</taxon>
        <taxon>Chitinophagia</taxon>
        <taxon>Chitinophagales</taxon>
        <taxon>Chitinophagaceae</taxon>
        <taxon>Segetibacter</taxon>
    </lineage>
</organism>
<dbReference type="Gene3D" id="3.10.300.10">
    <property type="entry name" value="Methylpurine-DNA glycosylase (MPG)"/>
    <property type="match status" value="1"/>
</dbReference>
<dbReference type="Pfam" id="PF02245">
    <property type="entry name" value="Pur_DNA_glyco"/>
    <property type="match status" value="1"/>
</dbReference>
<comment type="similarity">
    <text evidence="1 5">Belongs to the DNA glycosylase MPG family.</text>
</comment>
<dbReference type="InterPro" id="IPR036995">
    <property type="entry name" value="MPG_sf"/>
</dbReference>
<keyword evidence="2 5" id="KW-0227">DNA damage</keyword>
<evidence type="ECO:0000313" key="6">
    <source>
        <dbReference type="EMBL" id="GEO09010.1"/>
    </source>
</evidence>
<dbReference type="EC" id="3.2.2.-" evidence="5"/>
<name>A0A512BAN1_9BACT</name>
<dbReference type="RefSeq" id="WP_147203115.1">
    <property type="nucleotide sequence ID" value="NZ_BJYT01000005.1"/>
</dbReference>
<dbReference type="FunFam" id="3.10.300.10:FF:000001">
    <property type="entry name" value="Putative 3-methyladenine DNA glycosylase"/>
    <property type="match status" value="1"/>
</dbReference>
<dbReference type="CDD" id="cd00540">
    <property type="entry name" value="AAG"/>
    <property type="match status" value="1"/>
</dbReference>
<evidence type="ECO:0000256" key="1">
    <source>
        <dbReference type="ARBA" id="ARBA00009232"/>
    </source>
</evidence>
<evidence type="ECO:0000256" key="2">
    <source>
        <dbReference type="ARBA" id="ARBA00022763"/>
    </source>
</evidence>
<dbReference type="PANTHER" id="PTHR10429:SF0">
    <property type="entry name" value="DNA-3-METHYLADENINE GLYCOSYLASE"/>
    <property type="match status" value="1"/>
</dbReference>
<dbReference type="OrthoDB" id="9794313at2"/>
<dbReference type="EMBL" id="BJYT01000005">
    <property type="protein sequence ID" value="GEO09010.1"/>
    <property type="molecule type" value="Genomic_DNA"/>
</dbReference>
<dbReference type="InterPro" id="IPR003180">
    <property type="entry name" value="MPG"/>
</dbReference>
<keyword evidence="4 5" id="KW-0234">DNA repair</keyword>
<keyword evidence="7" id="KW-1185">Reference proteome</keyword>
<dbReference type="PANTHER" id="PTHR10429">
    <property type="entry name" value="DNA-3-METHYLADENINE GLYCOSYLASE"/>
    <property type="match status" value="1"/>
</dbReference>
<evidence type="ECO:0000256" key="4">
    <source>
        <dbReference type="ARBA" id="ARBA00023204"/>
    </source>
</evidence>
<evidence type="ECO:0000256" key="3">
    <source>
        <dbReference type="ARBA" id="ARBA00022801"/>
    </source>
</evidence>
<dbReference type="AlphaFoldDB" id="A0A512BAN1"/>
<dbReference type="GO" id="GO:0003905">
    <property type="term" value="F:alkylbase DNA N-glycosylase activity"/>
    <property type="evidence" value="ECO:0007669"/>
    <property type="project" value="InterPro"/>
</dbReference>
<dbReference type="NCBIfam" id="TIGR00567">
    <property type="entry name" value="3mg"/>
    <property type="match status" value="1"/>
</dbReference>
<accession>A0A512BAN1</accession>